<name>A0A7I7X7Y1_9MYCO</name>
<sequence>MIVETGRARAGRAVLDVALYTVARLALVVVLTAVIYGLGRLIGLSDFPPIIAAMLALIVALPLGMWLFTPLRRRATQSLSVAGDRRRQERAELQARLRGDTEPGGE</sequence>
<gene>
    <name evidence="1" type="ORF">MHIB_40520</name>
</gene>
<dbReference type="InterPro" id="IPR025323">
    <property type="entry name" value="DUF4229"/>
</dbReference>
<keyword evidence="2" id="KW-1185">Reference proteome</keyword>
<evidence type="ECO:0000313" key="2">
    <source>
        <dbReference type="Proteomes" id="UP000467260"/>
    </source>
</evidence>
<organism evidence="1 2">
    <name type="scientific">Mycolicibacter hiberniae</name>
    <dbReference type="NCBI Taxonomy" id="29314"/>
    <lineage>
        <taxon>Bacteria</taxon>
        <taxon>Bacillati</taxon>
        <taxon>Actinomycetota</taxon>
        <taxon>Actinomycetes</taxon>
        <taxon>Mycobacteriales</taxon>
        <taxon>Mycobacteriaceae</taxon>
        <taxon>Mycolicibacter</taxon>
    </lineage>
</organism>
<dbReference type="KEGG" id="mhib:MHIB_40520"/>
<reference evidence="1 2" key="1">
    <citation type="journal article" date="2019" name="Emerg. Microbes Infect.">
        <title>Comprehensive subspecies identification of 175 nontuberculous mycobacteria species based on 7547 genomic profiles.</title>
        <authorList>
            <person name="Matsumoto Y."/>
            <person name="Kinjo T."/>
            <person name="Motooka D."/>
            <person name="Nabeya D."/>
            <person name="Jung N."/>
            <person name="Uechi K."/>
            <person name="Horii T."/>
            <person name="Iida T."/>
            <person name="Fujita J."/>
            <person name="Nakamura S."/>
        </authorList>
    </citation>
    <scope>NUCLEOTIDE SEQUENCE [LARGE SCALE GENOMIC DNA]</scope>
    <source>
        <strain evidence="1 2">JCM 13571</strain>
    </source>
</reference>
<dbReference type="Proteomes" id="UP000467260">
    <property type="component" value="Chromosome"/>
</dbReference>
<protein>
    <submittedName>
        <fullName evidence="1">Membrane protein</fullName>
    </submittedName>
</protein>
<dbReference type="Pfam" id="PF14012">
    <property type="entry name" value="DUF4229"/>
    <property type="match status" value="1"/>
</dbReference>
<accession>A0A7I7X7Y1</accession>
<evidence type="ECO:0000313" key="1">
    <source>
        <dbReference type="EMBL" id="BBZ25634.1"/>
    </source>
</evidence>
<dbReference type="EMBL" id="AP022609">
    <property type="protein sequence ID" value="BBZ25634.1"/>
    <property type="molecule type" value="Genomic_DNA"/>
</dbReference>
<proteinExistence type="predicted"/>
<dbReference type="AlphaFoldDB" id="A0A7I7X7Y1"/>